<accession>A0ABW2ZAQ4</accession>
<dbReference type="InterPro" id="IPR012506">
    <property type="entry name" value="TMEM86B-like"/>
</dbReference>
<organism evidence="7 8">
    <name type="scientific">Lutibacter aestuarii</name>
    <dbReference type="NCBI Taxonomy" id="861111"/>
    <lineage>
        <taxon>Bacteria</taxon>
        <taxon>Pseudomonadati</taxon>
        <taxon>Bacteroidota</taxon>
        <taxon>Flavobacteriia</taxon>
        <taxon>Flavobacteriales</taxon>
        <taxon>Flavobacteriaceae</taxon>
        <taxon>Lutibacter</taxon>
    </lineage>
</organism>
<dbReference type="PANTHER" id="PTHR31885:SF6">
    <property type="entry name" value="GH04784P"/>
    <property type="match status" value="1"/>
</dbReference>
<evidence type="ECO:0000256" key="6">
    <source>
        <dbReference type="SAM" id="Phobius"/>
    </source>
</evidence>
<sequence>MIKKIALIGFLLVSILDIIGIAFKIESLIYLFKPLILLSLLFLYSNSVVDRNKWYSTALVFSFFGDVFLIYSGDFTFKAGLISFLVAHILFISIVIKRIQKASFLKALLAAIPFFIVLTGLIFLIKNALNELLVPVVIYGITISIFGMVSLLDYSTKKTKESLWMLFGAIVFMISDSILAINKFYESSLFFEIIVMITYVSAQYLIYKSMVCEQVEEAELKSFAN</sequence>
<dbReference type="EMBL" id="JBHTIC010000020">
    <property type="protein sequence ID" value="MFD0763041.1"/>
    <property type="molecule type" value="Genomic_DNA"/>
</dbReference>
<comment type="similarity">
    <text evidence="2">Belongs to the TMEM86 family.</text>
</comment>
<feature type="transmembrane region" description="Helical" evidence="6">
    <location>
        <begin position="108"/>
        <end position="126"/>
    </location>
</feature>
<feature type="transmembrane region" description="Helical" evidence="6">
    <location>
        <begin position="163"/>
        <end position="181"/>
    </location>
</feature>
<feature type="transmembrane region" description="Helical" evidence="6">
    <location>
        <begin position="187"/>
        <end position="207"/>
    </location>
</feature>
<keyword evidence="4 6" id="KW-1133">Transmembrane helix</keyword>
<dbReference type="Proteomes" id="UP001597032">
    <property type="component" value="Unassembled WGS sequence"/>
</dbReference>
<feature type="transmembrane region" description="Helical" evidence="6">
    <location>
        <begin position="54"/>
        <end position="71"/>
    </location>
</feature>
<evidence type="ECO:0000256" key="4">
    <source>
        <dbReference type="ARBA" id="ARBA00022989"/>
    </source>
</evidence>
<keyword evidence="3 6" id="KW-0812">Transmembrane</keyword>
<gene>
    <name evidence="7" type="ORF">ACFQZW_13210</name>
</gene>
<reference evidence="8" key="1">
    <citation type="journal article" date="2019" name="Int. J. Syst. Evol. Microbiol.">
        <title>The Global Catalogue of Microorganisms (GCM) 10K type strain sequencing project: providing services to taxonomists for standard genome sequencing and annotation.</title>
        <authorList>
            <consortium name="The Broad Institute Genomics Platform"/>
            <consortium name="The Broad Institute Genome Sequencing Center for Infectious Disease"/>
            <person name="Wu L."/>
            <person name="Ma J."/>
        </authorList>
    </citation>
    <scope>NUCLEOTIDE SEQUENCE [LARGE SCALE GENOMIC DNA]</scope>
    <source>
        <strain evidence="8">CCUG 60022</strain>
    </source>
</reference>
<feature type="transmembrane region" description="Helical" evidence="6">
    <location>
        <begin position="29"/>
        <end position="47"/>
    </location>
</feature>
<evidence type="ECO:0000313" key="7">
    <source>
        <dbReference type="EMBL" id="MFD0763041.1"/>
    </source>
</evidence>
<evidence type="ECO:0000313" key="8">
    <source>
        <dbReference type="Proteomes" id="UP001597032"/>
    </source>
</evidence>
<feature type="transmembrane region" description="Helical" evidence="6">
    <location>
        <begin position="5"/>
        <end position="23"/>
    </location>
</feature>
<feature type="transmembrane region" description="Helical" evidence="6">
    <location>
        <begin position="77"/>
        <end position="96"/>
    </location>
</feature>
<evidence type="ECO:0000256" key="5">
    <source>
        <dbReference type="ARBA" id="ARBA00023136"/>
    </source>
</evidence>
<name>A0ABW2ZAQ4_9FLAO</name>
<feature type="transmembrane region" description="Helical" evidence="6">
    <location>
        <begin position="132"/>
        <end position="151"/>
    </location>
</feature>
<evidence type="ECO:0000256" key="3">
    <source>
        <dbReference type="ARBA" id="ARBA00022692"/>
    </source>
</evidence>
<keyword evidence="5 6" id="KW-0472">Membrane</keyword>
<dbReference type="RefSeq" id="WP_372800991.1">
    <property type="nucleotide sequence ID" value="NZ_JBHTIC010000020.1"/>
</dbReference>
<proteinExistence type="inferred from homology"/>
<keyword evidence="8" id="KW-1185">Reference proteome</keyword>
<protein>
    <submittedName>
        <fullName evidence="7">Lysoplasmalogenase</fullName>
    </submittedName>
</protein>
<dbReference type="PANTHER" id="PTHR31885">
    <property type="entry name" value="GH04784P"/>
    <property type="match status" value="1"/>
</dbReference>
<comment type="subcellular location">
    <subcellularLocation>
        <location evidence="1">Membrane</location>
        <topology evidence="1">Multi-pass membrane protein</topology>
    </subcellularLocation>
</comment>
<evidence type="ECO:0000256" key="1">
    <source>
        <dbReference type="ARBA" id="ARBA00004141"/>
    </source>
</evidence>
<evidence type="ECO:0000256" key="2">
    <source>
        <dbReference type="ARBA" id="ARBA00007375"/>
    </source>
</evidence>
<dbReference type="Pfam" id="PF07947">
    <property type="entry name" value="YhhN"/>
    <property type="match status" value="1"/>
</dbReference>
<comment type="caution">
    <text evidence="7">The sequence shown here is derived from an EMBL/GenBank/DDBJ whole genome shotgun (WGS) entry which is preliminary data.</text>
</comment>